<evidence type="ECO:0000256" key="2">
    <source>
        <dbReference type="ARBA" id="ARBA00022692"/>
    </source>
</evidence>
<organism evidence="7 8">
    <name type="scientific">Actibacterium naphthalenivorans</name>
    <dbReference type="NCBI Taxonomy" id="1614693"/>
    <lineage>
        <taxon>Bacteria</taxon>
        <taxon>Pseudomonadati</taxon>
        <taxon>Pseudomonadota</taxon>
        <taxon>Alphaproteobacteria</taxon>
        <taxon>Rhodobacterales</taxon>
        <taxon>Roseobacteraceae</taxon>
        <taxon>Actibacterium</taxon>
    </lineage>
</organism>
<protein>
    <submittedName>
        <fullName evidence="7">Translocation and assembly module TamB</fullName>
    </submittedName>
</protein>
<dbReference type="Proteomes" id="UP000585681">
    <property type="component" value="Unassembled WGS sequence"/>
</dbReference>
<dbReference type="PANTHER" id="PTHR36985">
    <property type="entry name" value="TRANSLOCATION AND ASSEMBLY MODULE SUBUNIT TAMB"/>
    <property type="match status" value="1"/>
</dbReference>
<keyword evidence="4" id="KW-0472">Membrane</keyword>
<keyword evidence="8" id="KW-1185">Reference proteome</keyword>
<name>A0A840C9L1_9RHOB</name>
<feature type="chain" id="PRO_5032798328" evidence="5">
    <location>
        <begin position="20"/>
        <end position="1249"/>
    </location>
</feature>
<comment type="caution">
    <text evidence="7">The sequence shown here is derived from an EMBL/GenBank/DDBJ whole genome shotgun (WGS) entry which is preliminary data.</text>
</comment>
<dbReference type="InterPro" id="IPR007452">
    <property type="entry name" value="TamB_C"/>
</dbReference>
<keyword evidence="3" id="KW-1133">Transmembrane helix</keyword>
<evidence type="ECO:0000256" key="3">
    <source>
        <dbReference type="ARBA" id="ARBA00022989"/>
    </source>
</evidence>
<evidence type="ECO:0000313" key="8">
    <source>
        <dbReference type="Proteomes" id="UP000585681"/>
    </source>
</evidence>
<feature type="domain" description="Translocation and assembly module TamB C-terminal" evidence="6">
    <location>
        <begin position="896"/>
        <end position="1249"/>
    </location>
</feature>
<feature type="signal peptide" evidence="5">
    <location>
        <begin position="1"/>
        <end position="19"/>
    </location>
</feature>
<dbReference type="Pfam" id="PF04357">
    <property type="entry name" value="TamB"/>
    <property type="match status" value="1"/>
</dbReference>
<dbReference type="EMBL" id="JACIEQ010000001">
    <property type="protein sequence ID" value="MBB4021770.1"/>
    <property type="molecule type" value="Genomic_DNA"/>
</dbReference>
<reference evidence="7" key="1">
    <citation type="submission" date="2020-08" db="EMBL/GenBank/DDBJ databases">
        <title>Genomic Encyclopedia of Type Strains, Phase IV (KMG-IV): sequencing the most valuable type-strain genomes for metagenomic binning, comparative biology and taxonomic classification.</title>
        <authorList>
            <person name="Goeker M."/>
        </authorList>
    </citation>
    <scope>NUCLEOTIDE SEQUENCE [LARGE SCALE GENOMIC DNA]</scope>
    <source>
        <strain evidence="7">DSM 105040</strain>
    </source>
</reference>
<evidence type="ECO:0000259" key="6">
    <source>
        <dbReference type="Pfam" id="PF04357"/>
    </source>
</evidence>
<dbReference type="RefSeq" id="WP_054540158.1">
    <property type="nucleotide sequence ID" value="NZ_JACIEQ010000001.1"/>
</dbReference>
<proteinExistence type="predicted"/>
<evidence type="ECO:0000256" key="1">
    <source>
        <dbReference type="ARBA" id="ARBA00004167"/>
    </source>
</evidence>
<comment type="subcellular location">
    <subcellularLocation>
        <location evidence="1">Membrane</location>
        <topology evidence="1">Single-pass membrane protein</topology>
    </subcellularLocation>
</comment>
<dbReference type="GO" id="GO:0097347">
    <property type="term" value="C:TAM protein secretion complex"/>
    <property type="evidence" value="ECO:0007669"/>
    <property type="project" value="TreeGrafter"/>
</dbReference>
<dbReference type="GO" id="GO:0009306">
    <property type="term" value="P:protein secretion"/>
    <property type="evidence" value="ECO:0007669"/>
    <property type="project" value="InterPro"/>
</dbReference>
<evidence type="ECO:0000256" key="5">
    <source>
        <dbReference type="SAM" id="SignalP"/>
    </source>
</evidence>
<dbReference type="AlphaFoldDB" id="A0A840C9L1"/>
<evidence type="ECO:0000256" key="4">
    <source>
        <dbReference type="ARBA" id="ARBA00023136"/>
    </source>
</evidence>
<evidence type="ECO:0000313" key="7">
    <source>
        <dbReference type="EMBL" id="MBB4021770.1"/>
    </source>
</evidence>
<keyword evidence="5" id="KW-0732">Signal</keyword>
<dbReference type="PANTHER" id="PTHR36985:SF1">
    <property type="entry name" value="TRANSLOCATION AND ASSEMBLY MODULE SUBUNIT TAMB"/>
    <property type="match status" value="1"/>
</dbReference>
<accession>A0A840C9L1</accession>
<dbReference type="GO" id="GO:0005886">
    <property type="term" value="C:plasma membrane"/>
    <property type="evidence" value="ECO:0007669"/>
    <property type="project" value="InterPro"/>
</dbReference>
<gene>
    <name evidence="7" type="ORF">GGR17_001561</name>
</gene>
<sequence length="1249" mass="128449">MRHFLTILFALFLPLAALAQDTSETDRGLLQGFIEDNLSDAGREVRISGFEGALSSRATIDELTIADDDGIWLTLRGVVLDWSRAALLRGRLEVRELSAAEILLPRLPGAGTGAKPPETEATPFQLPDLPVSVQIGLIRAEKVSLGAALLGAAADVSLEGSMELAGGAGQAALTILRIDGTAGRFVLDAAYSNETDVLKLDLDLSEEEDGILSNLIGLPGTPALDLTVVGEAPLSDYTAEILLSSDGQERLSGQIRQTAVASAEGAPPVRQFSGDVGGDITPLFAPDLRPFFGPYVSLSFTGMREPDGRLELSSFSLSSSAMVLGGNLVIGADGLPERFGLDGLIGAEGPVLLPVSGPETWVEQAEIAASFDASDGDQWTLSAAVAGLLRDGLSIDAITLAGGGTISRGDLQSVTADLDATASGIAHANADLARALGEDLTVSASLVSQEGEALRLTRLDVDGAGLQLAAQGQIGGVEAGFPVDGSLRLISDDISRFSGLAGQNLSGAAEVTVTGRATALSGAFDADVIARTTGLGIGMAQIDPLLGGETVLEATARRDEDGTTLDRFVITNDAVSATAKGTIDSNAANLDLQARLSELSLVMPELSGPATLDAAIRWAKDAPVILDRLEAEAMGTQLSGEGTLDLADETLPASGTLRVSAADLGRFSALAGRPLGGALEAVISGAGAVKGSDFDVTLEAQGQNLAGGMGDIDKLFRGQTTLSVAAAQADGQLRIGHLRLQSPALTANVESGQSDSLEFTANLSDLALLAPDFPGPASVTGTARPDGRDWLVDLNATGPGGTTGTISGRVAENAETVNLALAGAAPLGLANTFIAPRSLLGTLRYDLRVDGKPGLQALSGVISTTDARLAAPTLGLALSNIGATINLSGGRAVIDVTARSADGGTMSVAGPVGLSAPNEADLRIVFNRFVLRDPALYQTSLSGQVDIRGPLQGGGTIRGTLELGHTEVQVPSTGLSVTGTIPDNLTHLNEAGNVRATRARAGLLGTGDDGDGSGGGGLGLGLDIRIIAANQIFVRGRGLDAELGGQLRLVGTTSNVIPIGRFDLVRGRLDVLTKRLTLTDGQIRLEGRFSPYIRLVAESRAEDIDIQVIVEGPVDAPEVRFESTPELPQDEVLARLLFGRGIATLSPFQAAQLAGAVSTLAGRGGGGLVSQLRRNFGLDDLDVSSDAEGATSLRAGKYLSENIYTDVTVDSAGKSEINLNLDVINNVTVKGSADSLGDTSLGIFYERDY</sequence>
<keyword evidence="2" id="KW-0812">Transmembrane</keyword>